<dbReference type="RefSeq" id="WP_254155710.1">
    <property type="nucleotide sequence ID" value="NZ_JAHESD010000063.1"/>
</dbReference>
<comment type="subcellular location">
    <subcellularLocation>
        <location evidence="1">Membrane</location>
        <topology evidence="1">Multi-pass membrane protein</topology>
    </subcellularLocation>
</comment>
<comment type="pathway">
    <text evidence="2">Carotenoid biosynthesis.</text>
</comment>
<name>A0ABS5VW83_9BACT</name>
<dbReference type="NCBIfam" id="TIGR03462">
    <property type="entry name" value="CarR_dom_SF"/>
    <property type="match status" value="2"/>
</dbReference>
<evidence type="ECO:0000256" key="8">
    <source>
        <dbReference type="SAM" id="Phobius"/>
    </source>
</evidence>
<keyword evidence="7" id="KW-0413">Isomerase</keyword>
<keyword evidence="5 8" id="KW-1133">Transmembrane helix</keyword>
<dbReference type="Pfam" id="PF18916">
    <property type="entry name" value="Lycopene_cyc"/>
    <property type="match status" value="2"/>
</dbReference>
<evidence type="ECO:0000256" key="6">
    <source>
        <dbReference type="ARBA" id="ARBA00023136"/>
    </source>
</evidence>
<feature type="transmembrane region" description="Helical" evidence="8">
    <location>
        <begin position="6"/>
        <end position="24"/>
    </location>
</feature>
<proteinExistence type="predicted"/>
<organism evidence="10 11">
    <name type="scientific">Chryseosolibacter indicus</name>
    <dbReference type="NCBI Taxonomy" id="2782351"/>
    <lineage>
        <taxon>Bacteria</taxon>
        <taxon>Pseudomonadati</taxon>
        <taxon>Bacteroidota</taxon>
        <taxon>Cytophagia</taxon>
        <taxon>Cytophagales</taxon>
        <taxon>Chryseotaleaceae</taxon>
        <taxon>Chryseosolibacter</taxon>
    </lineage>
</organism>
<reference evidence="10 11" key="1">
    <citation type="submission" date="2021-05" db="EMBL/GenBank/DDBJ databases">
        <title>A Polyphasic approach of four new species of the genus Ohtaekwangia: Ohtaekwangia histidinii sp. nov., Ohtaekwangia cretensis sp. nov., Ohtaekwangia indiensis sp. nov., Ohtaekwangia reichenbachii sp. nov. from diverse environment.</title>
        <authorList>
            <person name="Octaviana S."/>
        </authorList>
    </citation>
    <scope>NUCLEOTIDE SEQUENCE [LARGE SCALE GENOMIC DNA]</scope>
    <source>
        <strain evidence="10 11">PWU20</strain>
    </source>
</reference>
<sequence>MNEKYYYLAINIGSFIIPFIASFYPKANFSRKWKFIIPAILITAFIFIVWDELFTRMGVWGFNERYLTGIFIFNLPLEEILFFICIPYSSIFIYFSLNHLIERDYFFSYHQVISNVLIIILLLIGVYYLKHLYTSVTFILTSLFLAFLNLKVKPEYMGRFYFAYLFVLIPFFIVNGILTGSFIDEPIVWYNNEENLNIRLGTIPVEDAFYGLLLILNSIVIAEMLETKYGRKNEEVN</sequence>
<evidence type="ECO:0000313" key="10">
    <source>
        <dbReference type="EMBL" id="MBT1705685.1"/>
    </source>
</evidence>
<evidence type="ECO:0000256" key="4">
    <source>
        <dbReference type="ARBA" id="ARBA00022746"/>
    </source>
</evidence>
<evidence type="ECO:0000256" key="5">
    <source>
        <dbReference type="ARBA" id="ARBA00022989"/>
    </source>
</evidence>
<feature type="transmembrane region" description="Helical" evidence="8">
    <location>
        <begin position="162"/>
        <end position="183"/>
    </location>
</feature>
<keyword evidence="11" id="KW-1185">Reference proteome</keyword>
<dbReference type="InterPro" id="IPR017825">
    <property type="entry name" value="Lycopene_cyclase_dom"/>
</dbReference>
<dbReference type="EMBL" id="JAHESD010000063">
    <property type="protein sequence ID" value="MBT1705685.1"/>
    <property type="molecule type" value="Genomic_DNA"/>
</dbReference>
<feature type="transmembrane region" description="Helical" evidence="8">
    <location>
        <begin position="132"/>
        <end position="150"/>
    </location>
</feature>
<gene>
    <name evidence="10" type="ORF">KK060_20510</name>
</gene>
<evidence type="ECO:0000256" key="7">
    <source>
        <dbReference type="ARBA" id="ARBA00023235"/>
    </source>
</evidence>
<evidence type="ECO:0000313" key="11">
    <source>
        <dbReference type="Proteomes" id="UP000772618"/>
    </source>
</evidence>
<feature type="transmembrane region" description="Helical" evidence="8">
    <location>
        <begin position="107"/>
        <end position="126"/>
    </location>
</feature>
<evidence type="ECO:0000256" key="3">
    <source>
        <dbReference type="ARBA" id="ARBA00022692"/>
    </source>
</evidence>
<feature type="domain" description="Lycopene cyclase" evidence="9">
    <location>
        <begin position="131"/>
        <end position="225"/>
    </location>
</feature>
<keyword evidence="6 8" id="KW-0472">Membrane</keyword>
<feature type="transmembrane region" description="Helical" evidence="8">
    <location>
        <begin position="70"/>
        <end position="95"/>
    </location>
</feature>
<keyword evidence="4" id="KW-0125">Carotenoid biosynthesis</keyword>
<feature type="transmembrane region" description="Helical" evidence="8">
    <location>
        <begin position="208"/>
        <end position="225"/>
    </location>
</feature>
<feature type="domain" description="Lycopene cyclase" evidence="9">
    <location>
        <begin position="5"/>
        <end position="94"/>
    </location>
</feature>
<comment type="caution">
    <text evidence="10">The sequence shown here is derived from an EMBL/GenBank/DDBJ whole genome shotgun (WGS) entry which is preliminary data.</text>
</comment>
<evidence type="ECO:0000259" key="9">
    <source>
        <dbReference type="Pfam" id="PF18916"/>
    </source>
</evidence>
<evidence type="ECO:0000256" key="1">
    <source>
        <dbReference type="ARBA" id="ARBA00004141"/>
    </source>
</evidence>
<keyword evidence="3 8" id="KW-0812">Transmembrane</keyword>
<evidence type="ECO:0000256" key="2">
    <source>
        <dbReference type="ARBA" id="ARBA00004829"/>
    </source>
</evidence>
<dbReference type="Proteomes" id="UP000772618">
    <property type="component" value="Unassembled WGS sequence"/>
</dbReference>
<accession>A0ABS5VW83</accession>
<feature type="transmembrane region" description="Helical" evidence="8">
    <location>
        <begin position="33"/>
        <end position="50"/>
    </location>
</feature>
<protein>
    <submittedName>
        <fullName evidence="10">Lycopene cyclase domain-containing protein</fullName>
    </submittedName>
</protein>